<keyword evidence="2" id="KW-1185">Reference proteome</keyword>
<dbReference type="Proteomes" id="UP001286313">
    <property type="component" value="Unassembled WGS sequence"/>
</dbReference>
<dbReference type="EMBL" id="JAWQEG010001716">
    <property type="protein sequence ID" value="KAK3877133.1"/>
    <property type="molecule type" value="Genomic_DNA"/>
</dbReference>
<dbReference type="AlphaFoldDB" id="A0AAE1KMU1"/>
<evidence type="ECO:0000313" key="2">
    <source>
        <dbReference type="Proteomes" id="UP001286313"/>
    </source>
</evidence>
<accession>A0AAE1KMU1</accession>
<gene>
    <name evidence="1" type="ORF">Pcinc_018138</name>
</gene>
<comment type="caution">
    <text evidence="1">The sequence shown here is derived from an EMBL/GenBank/DDBJ whole genome shotgun (WGS) entry which is preliminary data.</text>
</comment>
<protein>
    <submittedName>
        <fullName evidence="1">Uncharacterized protein</fullName>
    </submittedName>
</protein>
<sequence length="100" mass="11304">MSLKRPSSVQFSSVYLLNRGFYCDVQQAKKEWESVYVLRDVQPNPLMPTTTTTLHHRKVTPTLTGRGYRTVFTCCLSSPQCKYNNTTSCHLLVGSPVTTT</sequence>
<organism evidence="1 2">
    <name type="scientific">Petrolisthes cinctipes</name>
    <name type="common">Flat porcelain crab</name>
    <dbReference type="NCBI Taxonomy" id="88211"/>
    <lineage>
        <taxon>Eukaryota</taxon>
        <taxon>Metazoa</taxon>
        <taxon>Ecdysozoa</taxon>
        <taxon>Arthropoda</taxon>
        <taxon>Crustacea</taxon>
        <taxon>Multicrustacea</taxon>
        <taxon>Malacostraca</taxon>
        <taxon>Eumalacostraca</taxon>
        <taxon>Eucarida</taxon>
        <taxon>Decapoda</taxon>
        <taxon>Pleocyemata</taxon>
        <taxon>Anomura</taxon>
        <taxon>Galatheoidea</taxon>
        <taxon>Porcellanidae</taxon>
        <taxon>Petrolisthes</taxon>
    </lineage>
</organism>
<name>A0AAE1KMU1_PETCI</name>
<reference evidence="1" key="1">
    <citation type="submission" date="2023-10" db="EMBL/GenBank/DDBJ databases">
        <title>Genome assemblies of two species of porcelain crab, Petrolisthes cinctipes and Petrolisthes manimaculis (Anomura: Porcellanidae).</title>
        <authorList>
            <person name="Angst P."/>
        </authorList>
    </citation>
    <scope>NUCLEOTIDE SEQUENCE</scope>
    <source>
        <strain evidence="1">PB745_01</strain>
        <tissue evidence="1">Gill</tissue>
    </source>
</reference>
<evidence type="ECO:0000313" key="1">
    <source>
        <dbReference type="EMBL" id="KAK3877133.1"/>
    </source>
</evidence>
<proteinExistence type="predicted"/>